<dbReference type="InterPro" id="IPR004140">
    <property type="entry name" value="Exo70"/>
</dbReference>
<dbReference type="GO" id="GO:0005546">
    <property type="term" value="F:phosphatidylinositol-4,5-bisphosphate binding"/>
    <property type="evidence" value="ECO:0007669"/>
    <property type="project" value="InterPro"/>
</dbReference>
<dbReference type="InterPro" id="IPR046364">
    <property type="entry name" value="Exo70_C"/>
</dbReference>
<evidence type="ECO:0000256" key="3">
    <source>
        <dbReference type="ARBA" id="ARBA00022483"/>
    </source>
</evidence>
<dbReference type="PANTHER" id="PTHR12542">
    <property type="entry name" value="EXOCYST COMPLEX PROTEIN EXO70"/>
    <property type="match status" value="1"/>
</dbReference>
<dbReference type="GO" id="GO:0000145">
    <property type="term" value="C:exocyst"/>
    <property type="evidence" value="ECO:0007669"/>
    <property type="project" value="InterPro"/>
</dbReference>
<dbReference type="OrthoDB" id="1922221at2759"/>
<dbReference type="GO" id="GO:0005935">
    <property type="term" value="C:cellular bud neck"/>
    <property type="evidence" value="ECO:0007669"/>
    <property type="project" value="UniProtKB-SubCell"/>
</dbReference>
<dbReference type="GeneID" id="30983322"/>
<feature type="domain" description="Exocyst complex subunit Exo70 C-terminal" evidence="5">
    <location>
        <begin position="215"/>
        <end position="607"/>
    </location>
</feature>
<keyword evidence="3 4" id="KW-0268">Exocytosis</keyword>
<organism evidence="6 7">
    <name type="scientific">Suhomyces tanzawaensis NRRL Y-17324</name>
    <dbReference type="NCBI Taxonomy" id="984487"/>
    <lineage>
        <taxon>Eukaryota</taxon>
        <taxon>Fungi</taxon>
        <taxon>Dikarya</taxon>
        <taxon>Ascomycota</taxon>
        <taxon>Saccharomycotina</taxon>
        <taxon>Pichiomycetes</taxon>
        <taxon>Debaryomycetaceae</taxon>
        <taxon>Suhomyces</taxon>
    </lineage>
</organism>
<dbReference type="InterPro" id="IPR016159">
    <property type="entry name" value="Cullin_repeat-like_dom_sf"/>
</dbReference>
<evidence type="ECO:0000313" key="7">
    <source>
        <dbReference type="Proteomes" id="UP000094285"/>
    </source>
</evidence>
<dbReference type="Gene3D" id="1.20.1280.170">
    <property type="entry name" value="Exocyst complex component Exo70"/>
    <property type="match status" value="1"/>
</dbReference>
<dbReference type="Pfam" id="PF03081">
    <property type="entry name" value="Exo70_C"/>
    <property type="match status" value="1"/>
</dbReference>
<proteinExistence type="inferred from homology"/>
<keyword evidence="7" id="KW-1185">Reference proteome</keyword>
<dbReference type="GO" id="GO:0006887">
    <property type="term" value="P:exocytosis"/>
    <property type="evidence" value="ECO:0007669"/>
    <property type="project" value="UniProtKB-KW"/>
</dbReference>
<evidence type="ECO:0000256" key="4">
    <source>
        <dbReference type="RuleBase" id="RU365026"/>
    </source>
</evidence>
<comment type="function">
    <text evidence="4">Involved in the secretory pathway as part of the exocyst complex which tethers secretory vesicles to the sites of exocytosis. Also plays a role in the assembly of the exocyst.</text>
</comment>
<evidence type="ECO:0000259" key="5">
    <source>
        <dbReference type="Pfam" id="PF03081"/>
    </source>
</evidence>
<name>A0A1E4SS94_9ASCO</name>
<sequence length="609" mass="69988">MSFKVDVDEADVAVLNQNLARSKELFNSISISLNKIANKSTNALKNIKPILRDVNQLYENKRQVENGIKLLSDVNESAALIHKHEDVLNNPIEMVGLKKFIDTLTKSRTLFKTIRPKFKQFTGILINFETLIDKSEIKLQAYFQGLINLPASRLLENKSKLDDIQVIFAYFAKDSGHVNKIYVRTRSMILLEKMRPMEQGIQKAPERNAPYERGTNGINQFNNELIKLTKQELELLDVLHLNGSELGNPVIERTVSELYNQLIIGHFNHIFSSAAAIITNDVLMMEVTENLIHFQQFLDNYGLKHKEFNNNVQLYLTKNSVIFKEYFRLIESKMLGVHNFNDTNIPQITVDLISRVRKISEFSKALLKLIESYKLGDWLNIQPPPKFVVTYTSVIPNTSNDETPQYLLSSFYSDIIDSITINIENGLKASEPAVKKSTQGFYLIKNLIMIETIINRSSTLFESLGSLGVERLNKLKNRFLKTFLDDWNYASYIIIRDMTTIATSNAHAGNSSGSTGSVGTHLSSKEKELIKELFKNFNESFEDAIRNYEKYNITDTNLRTYLGNEIRKLIVSAYNKLYDKYANSDFTKNKPKYVKYDKQLFERLLNEKL</sequence>
<dbReference type="Pfam" id="PF20669">
    <property type="entry name" value="Exo70_N"/>
    <property type="match status" value="1"/>
</dbReference>
<dbReference type="AlphaFoldDB" id="A0A1E4SS94"/>
<keyword evidence="2 4" id="KW-0813">Transport</keyword>
<dbReference type="SUPFAM" id="SSF74788">
    <property type="entry name" value="Cullin repeat-like"/>
    <property type="match status" value="1"/>
</dbReference>
<evidence type="ECO:0000256" key="1">
    <source>
        <dbReference type="ARBA" id="ARBA00006756"/>
    </source>
</evidence>
<accession>A0A1E4SS94</accession>
<evidence type="ECO:0000313" key="6">
    <source>
        <dbReference type="EMBL" id="ODV82287.1"/>
    </source>
</evidence>
<dbReference type="Gene3D" id="1.10.357.60">
    <property type="match status" value="1"/>
</dbReference>
<comment type="subcellular location">
    <subcellularLocation>
        <location evidence="4">Bud</location>
    </subcellularLocation>
    <subcellularLocation>
        <location evidence="4">Bud neck</location>
    </subcellularLocation>
</comment>
<dbReference type="STRING" id="984487.A0A1E4SS94"/>
<dbReference type="Gene3D" id="1.20.58.1150">
    <property type="match status" value="1"/>
</dbReference>
<gene>
    <name evidence="6" type="ORF">CANTADRAFT_45213</name>
</gene>
<dbReference type="Gene3D" id="1.20.1310.30">
    <property type="match status" value="1"/>
</dbReference>
<dbReference type="PANTHER" id="PTHR12542:SF41">
    <property type="entry name" value="EXOCYST COMPLEX COMPONENT 7"/>
    <property type="match status" value="1"/>
</dbReference>
<dbReference type="EMBL" id="KV453909">
    <property type="protein sequence ID" value="ODV82287.1"/>
    <property type="molecule type" value="Genomic_DNA"/>
</dbReference>
<dbReference type="RefSeq" id="XP_020067409.1">
    <property type="nucleotide sequence ID" value="XM_020209186.1"/>
</dbReference>
<protein>
    <recommendedName>
        <fullName evidence="4">Exocyst complex protein EXO70</fullName>
    </recommendedName>
</protein>
<keyword evidence="4" id="KW-0653">Protein transport</keyword>
<reference evidence="7" key="1">
    <citation type="submission" date="2016-05" db="EMBL/GenBank/DDBJ databases">
        <title>Comparative genomics of biotechnologically important yeasts.</title>
        <authorList>
            <consortium name="DOE Joint Genome Institute"/>
            <person name="Riley R."/>
            <person name="Haridas S."/>
            <person name="Wolfe K.H."/>
            <person name="Lopes M.R."/>
            <person name="Hittinger C.T."/>
            <person name="Goker M."/>
            <person name="Salamov A."/>
            <person name="Wisecaver J."/>
            <person name="Long T.M."/>
            <person name="Aerts A.L."/>
            <person name="Barry K."/>
            <person name="Choi C."/>
            <person name="Clum A."/>
            <person name="Coughlan A.Y."/>
            <person name="Deshpande S."/>
            <person name="Douglass A.P."/>
            <person name="Hanson S.J."/>
            <person name="Klenk H.-P."/>
            <person name="Labutti K."/>
            <person name="Lapidus A."/>
            <person name="Lindquist E."/>
            <person name="Lipzen A."/>
            <person name="Meier-Kolthoff J.P."/>
            <person name="Ohm R.A."/>
            <person name="Otillar R.P."/>
            <person name="Pangilinan J."/>
            <person name="Peng Y."/>
            <person name="Rokas A."/>
            <person name="Rosa C.A."/>
            <person name="Scheuner C."/>
            <person name="Sibirny A.A."/>
            <person name="Slot J.C."/>
            <person name="Stielow J.B."/>
            <person name="Sun H."/>
            <person name="Kurtzman C.P."/>
            <person name="Blackwell M."/>
            <person name="Grigoriev I.V."/>
            <person name="Jeffries T.W."/>
        </authorList>
    </citation>
    <scope>NUCLEOTIDE SEQUENCE [LARGE SCALE GENOMIC DNA]</scope>
    <source>
        <strain evidence="7">NRRL Y-17324</strain>
    </source>
</reference>
<dbReference type="GO" id="GO:0015031">
    <property type="term" value="P:protein transport"/>
    <property type="evidence" value="ECO:0007669"/>
    <property type="project" value="UniProtKB-KW"/>
</dbReference>
<evidence type="ECO:0000256" key="2">
    <source>
        <dbReference type="ARBA" id="ARBA00022448"/>
    </source>
</evidence>
<comment type="similarity">
    <text evidence="1 4">Belongs to the EXO70 family.</text>
</comment>
<dbReference type="Proteomes" id="UP000094285">
    <property type="component" value="Unassembled WGS sequence"/>
</dbReference>